<sequence>MARNYMEEKKAGFFQWFIVIVVPLLFAITIALIILTVMGIDVVGKTKSIANQIPFVSSAVTTDDEKLIQGKIEQLQGELDAKQWENEQLSSEVYEKEQTIEALNQEITKLNEQLIEVKETAQSDEELLSDVSGSFIDLDPEVSAPIFENMEDELAITLLKNLPSQQRGAILGEMDPQVAAELTNLLLAQTK</sequence>
<comment type="caution">
    <text evidence="4">The sequence shown here is derived from an EMBL/GenBank/DDBJ whole genome shotgun (WGS) entry which is preliminary data.</text>
</comment>
<dbReference type="InterPro" id="IPR038076">
    <property type="entry name" value="MgtE_N_sf"/>
</dbReference>
<dbReference type="EMBL" id="JAFBDR010000011">
    <property type="protein sequence ID" value="MBM7571823.1"/>
    <property type="molecule type" value="Genomic_DNA"/>
</dbReference>
<dbReference type="InterPro" id="IPR006668">
    <property type="entry name" value="Mg_transptr_MgtE_intracell_dom"/>
</dbReference>
<evidence type="ECO:0000256" key="2">
    <source>
        <dbReference type="SAM" id="Phobius"/>
    </source>
</evidence>
<keyword evidence="1" id="KW-0175">Coiled coil</keyword>
<dbReference type="Proteomes" id="UP001296943">
    <property type="component" value="Unassembled WGS sequence"/>
</dbReference>
<accession>A0ABS2N187</accession>
<evidence type="ECO:0000256" key="1">
    <source>
        <dbReference type="SAM" id="Coils"/>
    </source>
</evidence>
<evidence type="ECO:0000259" key="3">
    <source>
        <dbReference type="Pfam" id="PF03448"/>
    </source>
</evidence>
<name>A0ABS2N187_9BACI</name>
<evidence type="ECO:0000313" key="5">
    <source>
        <dbReference type="Proteomes" id="UP001296943"/>
    </source>
</evidence>
<feature type="domain" description="Magnesium transporter MgtE intracellular" evidence="3">
    <location>
        <begin position="137"/>
        <end position="185"/>
    </location>
</feature>
<keyword evidence="4" id="KW-0282">Flagellum</keyword>
<evidence type="ECO:0000313" key="4">
    <source>
        <dbReference type="EMBL" id="MBM7571823.1"/>
    </source>
</evidence>
<keyword evidence="2" id="KW-1133">Transmembrane helix</keyword>
<dbReference type="SUPFAM" id="SSF158791">
    <property type="entry name" value="MgtE N-terminal domain-like"/>
    <property type="match status" value="1"/>
</dbReference>
<dbReference type="Pfam" id="PF03448">
    <property type="entry name" value="MgtE_N"/>
    <property type="match status" value="1"/>
</dbReference>
<keyword evidence="4" id="KW-0969">Cilium</keyword>
<dbReference type="Gene3D" id="1.25.60.10">
    <property type="entry name" value="MgtE N-terminal domain-like"/>
    <property type="match status" value="1"/>
</dbReference>
<keyword evidence="4" id="KW-0966">Cell projection</keyword>
<reference evidence="4 5" key="1">
    <citation type="submission" date="2021-01" db="EMBL/GenBank/DDBJ databases">
        <title>Genomic Encyclopedia of Type Strains, Phase IV (KMG-IV): sequencing the most valuable type-strain genomes for metagenomic binning, comparative biology and taxonomic classification.</title>
        <authorList>
            <person name="Goeker M."/>
        </authorList>
    </citation>
    <scope>NUCLEOTIDE SEQUENCE [LARGE SCALE GENOMIC DNA]</scope>
    <source>
        <strain evidence="4 5">DSM 23711</strain>
    </source>
</reference>
<proteinExistence type="predicted"/>
<keyword evidence="2" id="KW-0472">Membrane</keyword>
<feature type="coiled-coil region" evidence="1">
    <location>
        <begin position="72"/>
        <end position="127"/>
    </location>
</feature>
<dbReference type="RefSeq" id="WP_204499767.1">
    <property type="nucleotide sequence ID" value="NZ_JAFBDR010000011.1"/>
</dbReference>
<feature type="transmembrane region" description="Helical" evidence="2">
    <location>
        <begin position="12"/>
        <end position="40"/>
    </location>
</feature>
<organism evidence="4 5">
    <name type="scientific">Aquibacillus albus</name>
    <dbReference type="NCBI Taxonomy" id="1168171"/>
    <lineage>
        <taxon>Bacteria</taxon>
        <taxon>Bacillati</taxon>
        <taxon>Bacillota</taxon>
        <taxon>Bacilli</taxon>
        <taxon>Bacillales</taxon>
        <taxon>Bacillaceae</taxon>
        <taxon>Aquibacillus</taxon>
    </lineage>
</organism>
<keyword evidence="2" id="KW-0812">Transmembrane</keyword>
<protein>
    <submittedName>
        <fullName evidence="4">Flagellar motility protein MotE (MotC chaperone)</fullName>
    </submittedName>
</protein>
<gene>
    <name evidence="4" type="ORF">JOC48_002324</name>
</gene>
<keyword evidence="5" id="KW-1185">Reference proteome</keyword>